<evidence type="ECO:0000256" key="11">
    <source>
        <dbReference type="ARBA" id="ARBA00023004"/>
    </source>
</evidence>
<dbReference type="NCBIfam" id="TIGR01211">
    <property type="entry name" value="ELP3"/>
    <property type="match status" value="1"/>
</dbReference>
<dbReference type="InterPro" id="IPR016181">
    <property type="entry name" value="Acyl_CoA_acyltransferase"/>
</dbReference>
<feature type="domain" description="N-acetyltransferase" evidence="16">
    <location>
        <begin position="450"/>
        <end position="601"/>
    </location>
</feature>
<comment type="pathway">
    <text evidence="2">tRNA modification.</text>
</comment>
<comment type="cofactor">
    <cofactor evidence="1">
        <name>[4Fe-4S] cluster</name>
        <dbReference type="ChEBI" id="CHEBI:49883"/>
    </cofactor>
</comment>
<dbReference type="Gene3D" id="3.40.630.30">
    <property type="match status" value="1"/>
</dbReference>
<dbReference type="InterPro" id="IPR000182">
    <property type="entry name" value="GNAT_dom"/>
</dbReference>
<evidence type="ECO:0000256" key="9">
    <source>
        <dbReference type="ARBA" id="ARBA00022723"/>
    </source>
</evidence>
<dbReference type="InterPro" id="IPR007197">
    <property type="entry name" value="rSAM"/>
</dbReference>
<evidence type="ECO:0000256" key="3">
    <source>
        <dbReference type="ARBA" id="ARBA00005494"/>
    </source>
</evidence>
<dbReference type="GO" id="GO:0046872">
    <property type="term" value="F:metal ion binding"/>
    <property type="evidence" value="ECO:0007669"/>
    <property type="project" value="UniProtKB-KW"/>
</dbReference>
<name>A0A6C0EEU4_9ZZZZ</name>
<dbReference type="SUPFAM" id="SSF55729">
    <property type="entry name" value="Acyl-CoA N-acyltransferases (Nat)"/>
    <property type="match status" value="1"/>
</dbReference>
<evidence type="ECO:0000256" key="14">
    <source>
        <dbReference type="ARBA" id="ARBA00044771"/>
    </source>
</evidence>
<keyword evidence="4" id="KW-0004">4Fe-4S</keyword>
<dbReference type="Pfam" id="PF04055">
    <property type="entry name" value="Radical_SAM"/>
    <property type="match status" value="1"/>
</dbReference>
<keyword evidence="13" id="KW-0012">Acyltransferase</keyword>
<keyword evidence="5" id="KW-0820">tRNA-binding</keyword>
<dbReference type="GO" id="GO:0033588">
    <property type="term" value="C:elongator holoenzyme complex"/>
    <property type="evidence" value="ECO:0007669"/>
    <property type="project" value="TreeGrafter"/>
</dbReference>
<reference evidence="17" key="1">
    <citation type="journal article" date="2020" name="Nature">
        <title>Giant virus diversity and host interactions through global metagenomics.</title>
        <authorList>
            <person name="Schulz F."/>
            <person name="Roux S."/>
            <person name="Paez-Espino D."/>
            <person name="Jungbluth S."/>
            <person name="Walsh D.A."/>
            <person name="Denef V.J."/>
            <person name="McMahon K.D."/>
            <person name="Konstantinidis K.T."/>
            <person name="Eloe-Fadrosh E.A."/>
            <person name="Kyrpides N.C."/>
            <person name="Woyke T."/>
        </authorList>
    </citation>
    <scope>NUCLEOTIDE SEQUENCE</scope>
    <source>
        <strain evidence="17">GVMAG-M-3300023179-27</strain>
    </source>
</reference>
<dbReference type="PROSITE" id="PS51186">
    <property type="entry name" value="GNAT"/>
    <property type="match status" value="1"/>
</dbReference>
<keyword evidence="7" id="KW-0949">S-adenosyl-L-methionine</keyword>
<evidence type="ECO:0000313" key="17">
    <source>
        <dbReference type="EMBL" id="QHT25855.1"/>
    </source>
</evidence>
<evidence type="ECO:0000256" key="5">
    <source>
        <dbReference type="ARBA" id="ARBA00022555"/>
    </source>
</evidence>
<dbReference type="GO" id="GO:0106261">
    <property type="term" value="F:tRNA uridine(34) acetyltransferase activity"/>
    <property type="evidence" value="ECO:0007669"/>
    <property type="project" value="UniProtKB-EC"/>
</dbReference>
<evidence type="ECO:0000256" key="13">
    <source>
        <dbReference type="ARBA" id="ARBA00023315"/>
    </source>
</evidence>
<dbReference type="InterPro" id="IPR032432">
    <property type="entry name" value="Radical_SAM_C"/>
</dbReference>
<dbReference type="SMART" id="SM00729">
    <property type="entry name" value="Elp3"/>
    <property type="match status" value="1"/>
</dbReference>
<keyword evidence="6" id="KW-0808">Transferase</keyword>
<evidence type="ECO:0000259" key="16">
    <source>
        <dbReference type="PROSITE" id="PS51186"/>
    </source>
</evidence>
<dbReference type="InterPro" id="IPR006638">
    <property type="entry name" value="Elp3/MiaA/NifB-like_rSAM"/>
</dbReference>
<organism evidence="17">
    <name type="scientific">viral metagenome</name>
    <dbReference type="NCBI Taxonomy" id="1070528"/>
    <lineage>
        <taxon>unclassified sequences</taxon>
        <taxon>metagenomes</taxon>
        <taxon>organismal metagenomes</taxon>
    </lineage>
</organism>
<keyword evidence="10" id="KW-0694">RNA-binding</keyword>
<dbReference type="SUPFAM" id="SSF102114">
    <property type="entry name" value="Radical SAM enzymes"/>
    <property type="match status" value="1"/>
</dbReference>
<dbReference type="PANTHER" id="PTHR11135:SF2">
    <property type="entry name" value="ELONGATOR COMPLEX PROTEIN 3"/>
    <property type="match status" value="1"/>
</dbReference>
<protein>
    <recommendedName>
        <fullName evidence="14">tRNA carboxymethyluridine synthase</fullName>
        <ecNumber evidence="14">2.3.1.311</ecNumber>
    </recommendedName>
</protein>
<dbReference type="AlphaFoldDB" id="A0A6C0EEU4"/>
<dbReference type="SFLD" id="SFLDS00029">
    <property type="entry name" value="Radical_SAM"/>
    <property type="match status" value="1"/>
</dbReference>
<evidence type="ECO:0000256" key="15">
    <source>
        <dbReference type="ARBA" id="ARBA00047372"/>
    </source>
</evidence>
<evidence type="ECO:0000256" key="8">
    <source>
        <dbReference type="ARBA" id="ARBA00022694"/>
    </source>
</evidence>
<comment type="catalytic activity">
    <reaction evidence="15">
        <text>uridine(34) in tRNA + acetyl-CoA + S-adenosyl-L-methionine + H2O = 5-(carboxymethyl)uridine(34) in tRNA + 5'-deoxyadenosine + L-methionine + CoA + 2 H(+)</text>
        <dbReference type="Rhea" id="RHEA:61020"/>
        <dbReference type="Rhea" id="RHEA-COMP:10407"/>
        <dbReference type="Rhea" id="RHEA-COMP:11727"/>
        <dbReference type="ChEBI" id="CHEBI:15377"/>
        <dbReference type="ChEBI" id="CHEBI:15378"/>
        <dbReference type="ChEBI" id="CHEBI:17319"/>
        <dbReference type="ChEBI" id="CHEBI:57287"/>
        <dbReference type="ChEBI" id="CHEBI:57288"/>
        <dbReference type="ChEBI" id="CHEBI:57844"/>
        <dbReference type="ChEBI" id="CHEBI:59789"/>
        <dbReference type="ChEBI" id="CHEBI:65315"/>
        <dbReference type="ChEBI" id="CHEBI:74882"/>
        <dbReference type="EC" id="2.3.1.311"/>
    </reaction>
    <physiologicalReaction direction="left-to-right" evidence="15">
        <dbReference type="Rhea" id="RHEA:61021"/>
    </physiologicalReaction>
</comment>
<dbReference type="GO" id="GO:0005634">
    <property type="term" value="C:nucleus"/>
    <property type="evidence" value="ECO:0007669"/>
    <property type="project" value="TreeGrafter"/>
</dbReference>
<keyword evidence="8" id="KW-0819">tRNA processing</keyword>
<evidence type="ECO:0000256" key="6">
    <source>
        <dbReference type="ARBA" id="ARBA00022679"/>
    </source>
</evidence>
<evidence type="ECO:0000256" key="1">
    <source>
        <dbReference type="ARBA" id="ARBA00001966"/>
    </source>
</evidence>
<evidence type="ECO:0000256" key="4">
    <source>
        <dbReference type="ARBA" id="ARBA00022485"/>
    </source>
</evidence>
<dbReference type="Pfam" id="PF16199">
    <property type="entry name" value="Radical_SAM_C"/>
    <property type="match status" value="1"/>
</dbReference>
<evidence type="ECO:0000256" key="10">
    <source>
        <dbReference type="ARBA" id="ARBA00022884"/>
    </source>
</evidence>
<dbReference type="GO" id="GO:0005737">
    <property type="term" value="C:cytoplasm"/>
    <property type="evidence" value="ECO:0007669"/>
    <property type="project" value="TreeGrafter"/>
</dbReference>
<keyword evidence="11" id="KW-0408">Iron</keyword>
<evidence type="ECO:0000256" key="2">
    <source>
        <dbReference type="ARBA" id="ARBA00005217"/>
    </source>
</evidence>
<keyword evidence="12" id="KW-0411">Iron-sulfur</keyword>
<accession>A0A6C0EEU4</accession>
<dbReference type="SFLD" id="SFLDG01086">
    <property type="entry name" value="elongater_protein-like"/>
    <property type="match status" value="1"/>
</dbReference>
<dbReference type="InterPro" id="IPR034687">
    <property type="entry name" value="ELP3-like"/>
</dbReference>
<dbReference type="EMBL" id="MN739775">
    <property type="protein sequence ID" value="QHT25855.1"/>
    <property type="molecule type" value="Genomic_DNA"/>
</dbReference>
<sequence>MAEEKVVDIEELGKPIKDVDYGIVNKIVLQLLSELDMINTRAEFDKFVNRMRKQHKIQFSYPQILYCYRNYCKANNIDIDDRVVSLVQKKSNRSASGVMIVTVFTAPYPNGQAFSCEYDCYYCPKEPNQPRSYLMKEPGVLRANRMKFDCVGQFRDRCRAYYFMGHPIDKIEMIVLGGTWSSYPKDYRDDFIRDIYYAANTFYDENFTTSPRDKLTLKEEQTINQTAQCHIIGLGLETRPDRINVREMREFRKYGVTKVLIGVQSVFDKYLIRVNRRCNKSHTIKAIKQLKEAGFKVQCHIMFDLPQPLKDGVDPKKPQFEIDDIDTSVNVAEDDRKMIDIITTDPRFNFDEIKLYPTMTTDYTRIKDEYDRGVYKPYGEAKIDEDGKMTDILFDNIMYFMQVVPPYMRADRIIRDIPVGDYVYAGTKRGNMGQDIHDTLRKNNIKCMDIRYREIKKNDVDPITAVMKERIFDGSGGKEYFLSFETEDEKYIFGFLRLRLSPDAGYTSEKHTDVAFPELVGCAMIRELHVYGHTVKVGTKTDGAKQHFGFGKRLVNRSFEIAIENGFAKISVISGIGVMNYYRKFGFEIEGLNNYMIKNLL</sequence>
<dbReference type="SFLD" id="SFLDF00344">
    <property type="entry name" value="ELP3-like"/>
    <property type="match status" value="1"/>
</dbReference>
<dbReference type="GO" id="GO:0002926">
    <property type="term" value="P:tRNA wobble base 5-methoxycarbonylmethyl-2-thiouridinylation"/>
    <property type="evidence" value="ECO:0007669"/>
    <property type="project" value="TreeGrafter"/>
</dbReference>
<comment type="similarity">
    <text evidence="3">Belongs to the ELP3 family.</text>
</comment>
<dbReference type="EC" id="2.3.1.311" evidence="14"/>
<evidence type="ECO:0000256" key="7">
    <source>
        <dbReference type="ARBA" id="ARBA00022691"/>
    </source>
</evidence>
<dbReference type="InterPro" id="IPR058240">
    <property type="entry name" value="rSAM_sf"/>
</dbReference>
<keyword evidence="9" id="KW-0479">Metal-binding</keyword>
<dbReference type="PANTHER" id="PTHR11135">
    <property type="entry name" value="HISTONE ACETYLTRANSFERASE-RELATED"/>
    <property type="match status" value="1"/>
</dbReference>
<dbReference type="InterPro" id="IPR039661">
    <property type="entry name" value="ELP3"/>
</dbReference>
<evidence type="ECO:0000256" key="12">
    <source>
        <dbReference type="ARBA" id="ARBA00023014"/>
    </source>
</evidence>
<dbReference type="GO" id="GO:0000049">
    <property type="term" value="F:tRNA binding"/>
    <property type="evidence" value="ECO:0007669"/>
    <property type="project" value="UniProtKB-KW"/>
</dbReference>
<dbReference type="GO" id="GO:0051539">
    <property type="term" value="F:4 iron, 4 sulfur cluster binding"/>
    <property type="evidence" value="ECO:0007669"/>
    <property type="project" value="UniProtKB-KW"/>
</dbReference>
<proteinExistence type="inferred from homology"/>